<feature type="signal peptide" evidence="1">
    <location>
        <begin position="1"/>
        <end position="22"/>
    </location>
</feature>
<evidence type="ECO:0008006" key="4">
    <source>
        <dbReference type="Google" id="ProtNLM"/>
    </source>
</evidence>
<dbReference type="AlphaFoldDB" id="A0A0K2GE02"/>
<gene>
    <name evidence="2" type="ORF">NITMOv2_2417</name>
</gene>
<dbReference type="STRING" id="42253.NITMOv2_2417"/>
<dbReference type="Proteomes" id="UP000069205">
    <property type="component" value="Chromosome"/>
</dbReference>
<dbReference type="KEGG" id="nmv:NITMOv2_2417"/>
<dbReference type="EMBL" id="CP011801">
    <property type="protein sequence ID" value="ALA58832.1"/>
    <property type="molecule type" value="Genomic_DNA"/>
</dbReference>
<dbReference type="SUPFAM" id="SSF69917">
    <property type="entry name" value="OMPT-like"/>
    <property type="match status" value="1"/>
</dbReference>
<keyword evidence="1" id="KW-0732">Signal</keyword>
<evidence type="ECO:0000313" key="3">
    <source>
        <dbReference type="Proteomes" id="UP000069205"/>
    </source>
</evidence>
<reference evidence="2 3" key="1">
    <citation type="journal article" date="2015" name="Proc. Natl. Acad. Sci. U.S.A.">
        <title>Expanded metabolic versatility of ubiquitous nitrite-oxidizing bacteria from the genus Nitrospira.</title>
        <authorList>
            <person name="Koch H."/>
            <person name="Lucker S."/>
            <person name="Albertsen M."/>
            <person name="Kitzinger K."/>
            <person name="Herbold C."/>
            <person name="Spieck E."/>
            <person name="Nielsen P.H."/>
            <person name="Wagner M."/>
            <person name="Daims H."/>
        </authorList>
    </citation>
    <scope>NUCLEOTIDE SEQUENCE [LARGE SCALE GENOMIC DNA]</scope>
    <source>
        <strain evidence="2 3">NSP M-1</strain>
    </source>
</reference>
<protein>
    <recommendedName>
        <fullName evidence="4">Protochlamydia outer membrane protein domain-containing protein</fullName>
    </recommendedName>
</protein>
<name>A0A0K2GE02_NITMO</name>
<dbReference type="InterPro" id="IPR020080">
    <property type="entry name" value="OM_adhesin/peptidase_omptin"/>
</dbReference>
<evidence type="ECO:0000313" key="2">
    <source>
        <dbReference type="EMBL" id="ALA58832.1"/>
    </source>
</evidence>
<dbReference type="PATRIC" id="fig|42253.5.peg.2384"/>
<proteinExistence type="predicted"/>
<dbReference type="InterPro" id="IPR053724">
    <property type="entry name" value="OMP_A26_sf"/>
</dbReference>
<feature type="chain" id="PRO_5005476730" description="Protochlamydia outer membrane protein domain-containing protein" evidence="1">
    <location>
        <begin position="23"/>
        <end position="338"/>
    </location>
</feature>
<evidence type="ECO:0000256" key="1">
    <source>
        <dbReference type="SAM" id="SignalP"/>
    </source>
</evidence>
<dbReference type="GO" id="GO:0004190">
    <property type="term" value="F:aspartic-type endopeptidase activity"/>
    <property type="evidence" value="ECO:0007669"/>
    <property type="project" value="InterPro"/>
</dbReference>
<keyword evidence="3" id="KW-1185">Reference proteome</keyword>
<sequence>MRRWVLCTMVALCTVGAVPCLAEEIGEAQREKKPRVELSLRSWMFTSGETKWSHDASGLDSRLGNPTSKLTYKDNDTHIVELSAKVHLSRRWFVRGDVGFSVDFDRGVLIDDDYTAVGGQRLWSRTHSDVTGHGTWYVNLDAGRRIVEYAGNRGYLDLFGGFQYWRTKYEARSVRQIECSSSGFGVACNPAGTTSNQGQLAITNTTHWITPVRVGVDTEYWLTRRLSVQGKVAVSPVSVVYNEDTHHLRQVGQVSAQDALKDPSFTMWGVGVSANAEAGLKIMFTRHVALTGGYRIWWNRTYAGGWENHPVSGSSETAPLTEFQTFRHGATVGLTAFF</sequence>
<dbReference type="Gene3D" id="2.40.128.90">
    <property type="entry name" value="OMPT-like"/>
    <property type="match status" value="1"/>
</dbReference>
<accession>A0A0K2GE02</accession>
<organism evidence="2 3">
    <name type="scientific">Nitrospira moscoviensis</name>
    <dbReference type="NCBI Taxonomy" id="42253"/>
    <lineage>
        <taxon>Bacteria</taxon>
        <taxon>Pseudomonadati</taxon>
        <taxon>Nitrospirota</taxon>
        <taxon>Nitrospiria</taxon>
        <taxon>Nitrospirales</taxon>
        <taxon>Nitrospiraceae</taxon>
        <taxon>Nitrospira</taxon>
    </lineage>
</organism>